<organism evidence="18 19">
    <name type="scientific">Jeotgalibacillus marinus</name>
    <dbReference type="NCBI Taxonomy" id="86667"/>
    <lineage>
        <taxon>Bacteria</taxon>
        <taxon>Bacillati</taxon>
        <taxon>Bacillota</taxon>
        <taxon>Bacilli</taxon>
        <taxon>Bacillales</taxon>
        <taxon>Caryophanaceae</taxon>
        <taxon>Jeotgalibacillus</taxon>
    </lineage>
</organism>
<dbReference type="SUPFAM" id="SSF52540">
    <property type="entry name" value="P-loop containing nucleoside triphosphate hydrolases"/>
    <property type="match status" value="2"/>
</dbReference>
<evidence type="ECO:0000313" key="19">
    <source>
        <dbReference type="Proteomes" id="UP001556040"/>
    </source>
</evidence>
<evidence type="ECO:0000259" key="17">
    <source>
        <dbReference type="PROSITE" id="PS51194"/>
    </source>
</evidence>
<protein>
    <recommendedName>
        <fullName evidence="2 15">ATP-dependent DNA helicase RecG</fullName>
        <ecNumber evidence="13 15">5.6.2.4</ecNumber>
    </recommendedName>
</protein>
<dbReference type="NCBIfam" id="NF008168">
    <property type="entry name" value="PRK10917.2-2"/>
    <property type="match status" value="1"/>
</dbReference>
<keyword evidence="5 15" id="KW-0378">Hydrolase</keyword>
<dbReference type="InterPro" id="IPR012340">
    <property type="entry name" value="NA-bd_OB-fold"/>
</dbReference>
<evidence type="ECO:0000256" key="1">
    <source>
        <dbReference type="ARBA" id="ARBA00007504"/>
    </source>
</evidence>
<dbReference type="Pfam" id="PF17191">
    <property type="entry name" value="RecG_wedge"/>
    <property type="match status" value="1"/>
</dbReference>
<evidence type="ECO:0000256" key="15">
    <source>
        <dbReference type="RuleBase" id="RU363016"/>
    </source>
</evidence>
<comment type="function">
    <text evidence="15">Plays a critical role in recombination and DNA repair. Helps process Holliday junction intermediates to mature products by catalyzing branch migration. Has replication fork regression activity, unwinds stalled or blocked replication forks to make a HJ that can be resolved. Has a DNA unwinding activity characteristic of a DNA helicase with 3'-5' polarity.</text>
</comment>
<evidence type="ECO:0000256" key="7">
    <source>
        <dbReference type="ARBA" id="ARBA00022840"/>
    </source>
</evidence>
<dbReference type="NCBIfam" id="TIGR00643">
    <property type="entry name" value="recG"/>
    <property type="match status" value="1"/>
</dbReference>
<dbReference type="PANTHER" id="PTHR47964">
    <property type="entry name" value="ATP-DEPENDENT DNA HELICASE HOMOLOG RECG, CHLOROPLASTIC"/>
    <property type="match status" value="1"/>
</dbReference>
<dbReference type="EC" id="5.6.2.4" evidence="13 15"/>
<dbReference type="NCBIfam" id="NF008165">
    <property type="entry name" value="PRK10917.1-3"/>
    <property type="match status" value="1"/>
</dbReference>
<comment type="catalytic activity">
    <reaction evidence="14 15">
        <text>ATP + H2O = ADP + phosphate + H(+)</text>
        <dbReference type="Rhea" id="RHEA:13065"/>
        <dbReference type="ChEBI" id="CHEBI:15377"/>
        <dbReference type="ChEBI" id="CHEBI:15378"/>
        <dbReference type="ChEBI" id="CHEBI:30616"/>
        <dbReference type="ChEBI" id="CHEBI:43474"/>
        <dbReference type="ChEBI" id="CHEBI:456216"/>
        <dbReference type="EC" id="5.6.2.4"/>
    </reaction>
</comment>
<evidence type="ECO:0000259" key="16">
    <source>
        <dbReference type="PROSITE" id="PS51192"/>
    </source>
</evidence>
<keyword evidence="3 15" id="KW-0547">Nucleotide-binding</keyword>
<dbReference type="InterPro" id="IPR033454">
    <property type="entry name" value="RecG_wedge"/>
</dbReference>
<feature type="domain" description="Helicase ATP-binding" evidence="16">
    <location>
        <begin position="279"/>
        <end position="440"/>
    </location>
</feature>
<keyword evidence="6 15" id="KW-0347">Helicase</keyword>
<keyword evidence="7 15" id="KW-0067">ATP-binding</keyword>
<dbReference type="CDD" id="cd17992">
    <property type="entry name" value="DEXHc_RecG"/>
    <property type="match status" value="1"/>
</dbReference>
<dbReference type="InterPro" id="IPR011545">
    <property type="entry name" value="DEAD/DEAH_box_helicase_dom"/>
</dbReference>
<gene>
    <name evidence="18" type="primary">recG</name>
    <name evidence="18" type="ORF">AB1471_05950</name>
</gene>
<keyword evidence="19" id="KW-1185">Reference proteome</keyword>
<dbReference type="PROSITE" id="PS51192">
    <property type="entry name" value="HELICASE_ATP_BIND_1"/>
    <property type="match status" value="1"/>
</dbReference>
<dbReference type="InterPro" id="IPR045562">
    <property type="entry name" value="RecG_dom3_C"/>
</dbReference>
<dbReference type="RefSeq" id="WP_367778819.1">
    <property type="nucleotide sequence ID" value="NZ_JBFMIA010000003.1"/>
</dbReference>
<dbReference type="Pfam" id="PF19833">
    <property type="entry name" value="RecG_dom3_C"/>
    <property type="match status" value="1"/>
</dbReference>
<dbReference type="InterPro" id="IPR001650">
    <property type="entry name" value="Helicase_C-like"/>
</dbReference>
<evidence type="ECO:0000256" key="10">
    <source>
        <dbReference type="ARBA" id="ARBA00023204"/>
    </source>
</evidence>
<dbReference type="InterPro" id="IPR014001">
    <property type="entry name" value="Helicase_ATP-bd"/>
</dbReference>
<evidence type="ECO:0000256" key="9">
    <source>
        <dbReference type="ARBA" id="ARBA00023172"/>
    </source>
</evidence>
<evidence type="ECO:0000256" key="6">
    <source>
        <dbReference type="ARBA" id="ARBA00022806"/>
    </source>
</evidence>
<comment type="catalytic activity">
    <reaction evidence="12 15">
        <text>Couples ATP hydrolysis with the unwinding of duplex DNA by translocating in the 3'-5' direction.</text>
        <dbReference type="EC" id="5.6.2.4"/>
    </reaction>
</comment>
<name>A0ABV3Q200_9BACL</name>
<sequence length="690" mass="78608">MDSHLIKNDHSPLNQSVTSLNGVGEETAQQLVDMGIVTIGDLINYLPYRYDDFRVKDLTEAAHEERVTVEGRVHSEPALQFFGKRKSRLSVRLLAGPHSVKVTFFNQPYLKKKLNLNDSITVTGKWDRHRQMITAQTYKLGSKQDAEEFTPVYPLRGAMTNRTLKKLIQQGLDRCTGAIIDSLPVELREQYRLMNRQDGLYTMHFPKSLEDMKQARRRFVYEEFFYFQLKMQALRKFEREQSHGVSIQYVEEDVTAFIDSLPFPLTNAQQRVMNEIFLDMKSPHRMNRLLQGDVGSGKTVVAAIALFGAITAGFQGALMVPTEILAEQHAESLNELFSPIGVTVALLTSSVKGKKRALLLQKLAAGEIDILIGTHALIQGEVDFKRLGLVITDEQHRFGVNQRRVLREKGENPDVLFMTATPIPRTLAITVFGEMDVSIIDEMPAGRKPIETYWAKENMLDRILVFMEKELKQGRQTYVICPLIEESDKLDVQNAIDVHMQLEQYFFGRYKVGLMHGRLHSDDKEEVMKSFSENELQILVSTTVVEVGVNVPNASLMVIYDAERFGLSQLHQLRGRVGRGSDQSYCILLADPKNEVGKERMKIMTETNDGFVLSEKDLELRGPGDFFGRKQSGLPEFRVADMVHDYRALEVARDDAHQLIERPEFWTEDRFEPLRIHLVNEGVLGGSKLD</sequence>
<keyword evidence="8" id="KW-0238">DNA-binding</keyword>
<evidence type="ECO:0000256" key="8">
    <source>
        <dbReference type="ARBA" id="ARBA00023125"/>
    </source>
</evidence>
<evidence type="ECO:0000256" key="11">
    <source>
        <dbReference type="ARBA" id="ARBA00023235"/>
    </source>
</evidence>
<dbReference type="SUPFAM" id="SSF50249">
    <property type="entry name" value="Nucleic acid-binding proteins"/>
    <property type="match status" value="1"/>
</dbReference>
<dbReference type="GO" id="GO:0016787">
    <property type="term" value="F:hydrolase activity"/>
    <property type="evidence" value="ECO:0007669"/>
    <property type="project" value="UniProtKB-KW"/>
</dbReference>
<dbReference type="CDD" id="cd04488">
    <property type="entry name" value="RecG_wedge_OBF"/>
    <property type="match status" value="1"/>
</dbReference>
<evidence type="ECO:0000256" key="12">
    <source>
        <dbReference type="ARBA" id="ARBA00034617"/>
    </source>
</evidence>
<dbReference type="Gene3D" id="3.40.50.300">
    <property type="entry name" value="P-loop containing nucleotide triphosphate hydrolases"/>
    <property type="match status" value="2"/>
</dbReference>
<comment type="similarity">
    <text evidence="1 15">Belongs to the helicase family. RecG subfamily.</text>
</comment>
<keyword evidence="4 15" id="KW-0227">DNA damage</keyword>
<feature type="domain" description="Helicase C-terminal" evidence="17">
    <location>
        <begin position="459"/>
        <end position="619"/>
    </location>
</feature>
<evidence type="ECO:0000256" key="4">
    <source>
        <dbReference type="ARBA" id="ARBA00022763"/>
    </source>
</evidence>
<dbReference type="InterPro" id="IPR027417">
    <property type="entry name" value="P-loop_NTPase"/>
</dbReference>
<dbReference type="Pfam" id="PF00271">
    <property type="entry name" value="Helicase_C"/>
    <property type="match status" value="1"/>
</dbReference>
<dbReference type="CDD" id="cd18811">
    <property type="entry name" value="SF2_C_RecG"/>
    <property type="match status" value="1"/>
</dbReference>
<dbReference type="InterPro" id="IPR004609">
    <property type="entry name" value="ATP-dep_DNA_helicase_RecG"/>
</dbReference>
<dbReference type="PANTHER" id="PTHR47964:SF1">
    <property type="entry name" value="ATP-DEPENDENT DNA HELICASE HOMOLOG RECG, CHLOROPLASTIC"/>
    <property type="match status" value="1"/>
</dbReference>
<comment type="caution">
    <text evidence="18">The sequence shown here is derived from an EMBL/GenBank/DDBJ whole genome shotgun (WGS) entry which is preliminary data.</text>
</comment>
<dbReference type="Pfam" id="PF00270">
    <property type="entry name" value="DEAD"/>
    <property type="match status" value="1"/>
</dbReference>
<dbReference type="Proteomes" id="UP001556040">
    <property type="component" value="Unassembled WGS sequence"/>
</dbReference>
<evidence type="ECO:0000256" key="3">
    <source>
        <dbReference type="ARBA" id="ARBA00022741"/>
    </source>
</evidence>
<keyword evidence="11" id="KW-0413">Isomerase</keyword>
<dbReference type="EMBL" id="JBFMIA010000003">
    <property type="protein sequence ID" value="MEW9501342.1"/>
    <property type="molecule type" value="Genomic_DNA"/>
</dbReference>
<dbReference type="PROSITE" id="PS51194">
    <property type="entry name" value="HELICASE_CTER"/>
    <property type="match status" value="1"/>
</dbReference>
<evidence type="ECO:0000256" key="13">
    <source>
        <dbReference type="ARBA" id="ARBA00034808"/>
    </source>
</evidence>
<evidence type="ECO:0000313" key="18">
    <source>
        <dbReference type="EMBL" id="MEW9501342.1"/>
    </source>
</evidence>
<dbReference type="InterPro" id="IPR047112">
    <property type="entry name" value="RecG/Mfd"/>
</dbReference>
<accession>A0ABV3Q200</accession>
<dbReference type="SMART" id="SM00490">
    <property type="entry name" value="HELICc"/>
    <property type="match status" value="2"/>
</dbReference>
<proteinExistence type="inferred from homology"/>
<reference evidence="18 19" key="1">
    <citation type="journal article" date="1979" name="Int. J. Syst. Evol. Microbiol.">
        <title>Bacillus globisporus subsp. marinus subsp. nov.</title>
        <authorList>
            <person name="Liu H."/>
        </authorList>
    </citation>
    <scope>NUCLEOTIDE SEQUENCE [LARGE SCALE GENOMIC DNA]</scope>
    <source>
        <strain evidence="18 19">DSM 1297</strain>
    </source>
</reference>
<dbReference type="GO" id="GO:0003678">
    <property type="term" value="F:DNA helicase activity"/>
    <property type="evidence" value="ECO:0007669"/>
    <property type="project" value="UniProtKB-EC"/>
</dbReference>
<keyword evidence="9 15" id="KW-0233">DNA recombination</keyword>
<dbReference type="Gene3D" id="2.40.50.140">
    <property type="entry name" value="Nucleic acid-binding proteins"/>
    <property type="match status" value="1"/>
</dbReference>
<evidence type="ECO:0000256" key="2">
    <source>
        <dbReference type="ARBA" id="ARBA00017846"/>
    </source>
</evidence>
<dbReference type="SMART" id="SM00487">
    <property type="entry name" value="DEXDc"/>
    <property type="match status" value="1"/>
</dbReference>
<keyword evidence="10 15" id="KW-0234">DNA repair</keyword>
<evidence type="ECO:0000256" key="5">
    <source>
        <dbReference type="ARBA" id="ARBA00022801"/>
    </source>
</evidence>
<evidence type="ECO:0000256" key="14">
    <source>
        <dbReference type="ARBA" id="ARBA00048988"/>
    </source>
</evidence>